<proteinExistence type="inferred from homology"/>
<dbReference type="InterPro" id="IPR018044">
    <property type="entry name" value="Peptidase_S11"/>
</dbReference>
<dbReference type="Pfam" id="PF00768">
    <property type="entry name" value="Peptidase_S11"/>
    <property type="match status" value="1"/>
</dbReference>
<dbReference type="InterPro" id="IPR012338">
    <property type="entry name" value="Beta-lactam/transpept-like"/>
</dbReference>
<evidence type="ECO:0000256" key="6">
    <source>
        <dbReference type="ARBA" id="ARBA00023316"/>
    </source>
</evidence>
<evidence type="ECO:0000259" key="8">
    <source>
        <dbReference type="Pfam" id="PF00768"/>
    </source>
</evidence>
<keyword evidence="10" id="KW-1185">Reference proteome</keyword>
<reference evidence="9" key="1">
    <citation type="submission" date="2023-03" db="EMBL/GenBank/DDBJ databases">
        <title>Chitinimonas shenzhenensis gen. nov., sp. nov., a novel member of family Burkholderiaceae isolated from activated sludge collected in Shen Zhen, China.</title>
        <authorList>
            <person name="Wang X."/>
        </authorList>
    </citation>
    <scope>NUCLEOTIDE SEQUENCE</scope>
    <source>
        <strain evidence="9">DQS-5</strain>
    </source>
</reference>
<evidence type="ECO:0000256" key="4">
    <source>
        <dbReference type="ARBA" id="ARBA00022960"/>
    </source>
</evidence>
<comment type="similarity">
    <text evidence="1 7">Belongs to the peptidase S11 family.</text>
</comment>
<dbReference type="GO" id="GO:0016787">
    <property type="term" value="F:hydrolase activity"/>
    <property type="evidence" value="ECO:0007669"/>
    <property type="project" value="UniProtKB-KW"/>
</dbReference>
<dbReference type="PRINTS" id="PR00725">
    <property type="entry name" value="DADACBPTASE1"/>
</dbReference>
<gene>
    <name evidence="9" type="ORF">PZA18_18650</name>
</gene>
<dbReference type="EMBL" id="JARRAF010000030">
    <property type="protein sequence ID" value="MDK2126067.1"/>
    <property type="molecule type" value="Genomic_DNA"/>
</dbReference>
<dbReference type="PANTHER" id="PTHR21581:SF26">
    <property type="entry name" value="D-ALANYL-D-ALANINE ENDOPEPTIDASE"/>
    <property type="match status" value="1"/>
</dbReference>
<keyword evidence="5" id="KW-0573">Peptidoglycan synthesis</keyword>
<evidence type="ECO:0000256" key="2">
    <source>
        <dbReference type="ARBA" id="ARBA00022729"/>
    </source>
</evidence>
<keyword evidence="6" id="KW-0961">Cell wall biogenesis/degradation</keyword>
<evidence type="ECO:0000313" key="9">
    <source>
        <dbReference type="EMBL" id="MDK2126067.1"/>
    </source>
</evidence>
<feature type="domain" description="Peptidase S11 D-alanyl-D-alanine carboxypeptidase A N-terminal" evidence="8">
    <location>
        <begin position="40"/>
        <end position="268"/>
    </location>
</feature>
<keyword evidence="3 9" id="KW-0378">Hydrolase</keyword>
<comment type="caution">
    <text evidence="9">The sequence shown here is derived from an EMBL/GenBank/DDBJ whole genome shotgun (WGS) entry which is preliminary data.</text>
</comment>
<evidence type="ECO:0000256" key="1">
    <source>
        <dbReference type="ARBA" id="ARBA00007164"/>
    </source>
</evidence>
<dbReference type="RefSeq" id="WP_284102382.1">
    <property type="nucleotide sequence ID" value="NZ_JARRAF010000030.1"/>
</dbReference>
<dbReference type="SUPFAM" id="SSF56601">
    <property type="entry name" value="beta-lactamase/transpeptidase-like"/>
    <property type="match status" value="1"/>
</dbReference>
<name>A0ABT7E169_9NEIS</name>
<dbReference type="Proteomes" id="UP001172778">
    <property type="component" value="Unassembled WGS sequence"/>
</dbReference>
<evidence type="ECO:0000256" key="3">
    <source>
        <dbReference type="ARBA" id="ARBA00022801"/>
    </source>
</evidence>
<evidence type="ECO:0000256" key="5">
    <source>
        <dbReference type="ARBA" id="ARBA00022984"/>
    </source>
</evidence>
<organism evidence="9 10">
    <name type="scientific">Parachitinimonas caeni</name>
    <dbReference type="NCBI Taxonomy" id="3031301"/>
    <lineage>
        <taxon>Bacteria</taxon>
        <taxon>Pseudomonadati</taxon>
        <taxon>Pseudomonadota</taxon>
        <taxon>Betaproteobacteria</taxon>
        <taxon>Neisseriales</taxon>
        <taxon>Chitinibacteraceae</taxon>
        <taxon>Parachitinimonas</taxon>
    </lineage>
</organism>
<accession>A0ABT7E169</accession>
<keyword evidence="4" id="KW-0133">Cell shape</keyword>
<sequence>MIIRHSKFAKAKLGKQKLSVAARQRMMGARITRVSAIQSTLDEPALASASVLVVNELSGERVFEKNGQSVTPIASITKLMTAMVVLDQHLPMNELITISEEDVDTVKNTSSRLAVGTTLSRSELMLLALMASENRAAAALARTSPGGTAAFVARMNRTAASLGMKHTRFSDSTGLRSENVSTAEDLVRMVEAAHSYPEIRQFSTTGEYNVFSNATGREIAFRNTNPLVREGDWQIGISKTGYISESGKCLVMHTTINDTPLVIVLLDSNGRMTRVVDAIRVKKWLESSPAAKLRAG</sequence>
<dbReference type="InterPro" id="IPR001967">
    <property type="entry name" value="Peptidase_S11_N"/>
</dbReference>
<evidence type="ECO:0000256" key="7">
    <source>
        <dbReference type="RuleBase" id="RU004016"/>
    </source>
</evidence>
<dbReference type="Gene3D" id="3.40.710.10">
    <property type="entry name" value="DD-peptidase/beta-lactamase superfamily"/>
    <property type="match status" value="1"/>
</dbReference>
<dbReference type="PANTHER" id="PTHR21581">
    <property type="entry name" value="D-ALANYL-D-ALANINE CARBOXYPEPTIDASE"/>
    <property type="match status" value="1"/>
</dbReference>
<evidence type="ECO:0000313" key="10">
    <source>
        <dbReference type="Proteomes" id="UP001172778"/>
    </source>
</evidence>
<protein>
    <submittedName>
        <fullName evidence="9">Serine hydrolase</fullName>
    </submittedName>
</protein>
<keyword evidence="2" id="KW-0732">Signal</keyword>